<evidence type="ECO:0000259" key="4">
    <source>
        <dbReference type="PROSITE" id="PS50240"/>
    </source>
</evidence>
<protein>
    <submittedName>
        <fullName evidence="5">Serine protease easter-like</fullName>
    </submittedName>
</protein>
<dbReference type="RefSeq" id="XP_016979173.1">
    <property type="nucleotide sequence ID" value="XM_017123684.1"/>
</dbReference>
<dbReference type="InterPro" id="IPR001254">
    <property type="entry name" value="Trypsin_dom"/>
</dbReference>
<dbReference type="SUPFAM" id="SSF50494">
    <property type="entry name" value="Trypsin-like serine proteases"/>
    <property type="match status" value="1"/>
</dbReference>
<feature type="signal peptide" evidence="3">
    <location>
        <begin position="1"/>
        <end position="19"/>
    </location>
</feature>
<evidence type="ECO:0000256" key="3">
    <source>
        <dbReference type="SAM" id="SignalP"/>
    </source>
</evidence>
<dbReference type="Pfam" id="PF00089">
    <property type="entry name" value="Trypsin"/>
    <property type="match status" value="1"/>
</dbReference>
<dbReference type="SMART" id="SM00020">
    <property type="entry name" value="Tryp_SPc"/>
    <property type="match status" value="1"/>
</dbReference>
<dbReference type="PROSITE" id="PS50240">
    <property type="entry name" value="TRYPSIN_DOM"/>
    <property type="match status" value="1"/>
</dbReference>
<dbReference type="InterPro" id="IPR051487">
    <property type="entry name" value="Ser/Thr_Proteases_Immune/Dev"/>
</dbReference>
<proteinExistence type="inferred from homology"/>
<dbReference type="PANTHER" id="PTHR24256">
    <property type="entry name" value="TRYPTASE-RELATED"/>
    <property type="match status" value="1"/>
</dbReference>
<comment type="similarity">
    <text evidence="2">Belongs to the peptidase S1 family. CLIP subfamily.</text>
</comment>
<evidence type="ECO:0000313" key="5">
    <source>
        <dbReference type="RefSeq" id="XP_016979173.1"/>
    </source>
</evidence>
<dbReference type="OrthoDB" id="7954821at2759"/>
<organism evidence="5">
    <name type="scientific">Drosophila rhopaloa</name>
    <name type="common">Fruit fly</name>
    <dbReference type="NCBI Taxonomy" id="1041015"/>
    <lineage>
        <taxon>Eukaryota</taxon>
        <taxon>Metazoa</taxon>
        <taxon>Ecdysozoa</taxon>
        <taxon>Arthropoda</taxon>
        <taxon>Hexapoda</taxon>
        <taxon>Insecta</taxon>
        <taxon>Pterygota</taxon>
        <taxon>Neoptera</taxon>
        <taxon>Endopterygota</taxon>
        <taxon>Diptera</taxon>
        <taxon>Brachycera</taxon>
        <taxon>Muscomorpha</taxon>
        <taxon>Ephydroidea</taxon>
        <taxon>Drosophilidae</taxon>
        <taxon>Drosophila</taxon>
        <taxon>Sophophora</taxon>
    </lineage>
</organism>
<gene>
    <name evidence="5" type="primary">LOC108044624</name>
</gene>
<accession>A0A6P4EVQ8</accession>
<dbReference type="GO" id="GO:0004252">
    <property type="term" value="F:serine-type endopeptidase activity"/>
    <property type="evidence" value="ECO:0007669"/>
    <property type="project" value="InterPro"/>
</dbReference>
<dbReference type="InterPro" id="IPR043504">
    <property type="entry name" value="Peptidase_S1_PA_chymotrypsin"/>
</dbReference>
<dbReference type="Gene3D" id="2.40.10.10">
    <property type="entry name" value="Trypsin-like serine proteases"/>
    <property type="match status" value="2"/>
</dbReference>
<sequence length="294" mass="33824">MCVYFILGVLPALLTPIAGLNCGNLRENQLYSRNEITAPDEYPWIGRIGYVHENGTTFTCFAVLIHQRYAIATAFCALSNADFDTLFILFGDWRENENFKVRDCRREGNIFQCSPPPQKVEIDELVVHPEYKNDLHNNIALAKLVRDVEFTDYVQPICLPPVKEADGNQIAQRLEIAGFRRPLWKGQEADEEGEWRRKVQVFTASRDFCESVAYPDWQNMTTNHLCALGDEEKTLYFGSPLMGIKIVDEKPKNFYLVALPISYMLLYSPKNLTLQVFVRIAPYRDWILKNTALV</sequence>
<dbReference type="AlphaFoldDB" id="A0A6P4EVQ8"/>
<feature type="domain" description="Peptidase S1" evidence="4">
    <location>
        <begin position="17"/>
        <end position="292"/>
    </location>
</feature>
<keyword evidence="3" id="KW-0732">Signal</keyword>
<feature type="chain" id="PRO_5028123559" evidence="3">
    <location>
        <begin position="20"/>
        <end position="294"/>
    </location>
</feature>
<dbReference type="GeneID" id="108044624"/>
<reference evidence="5" key="1">
    <citation type="submission" date="2025-08" db="UniProtKB">
        <authorList>
            <consortium name="RefSeq"/>
        </authorList>
    </citation>
    <scope>IDENTIFICATION</scope>
</reference>
<dbReference type="GO" id="GO:0006508">
    <property type="term" value="P:proteolysis"/>
    <property type="evidence" value="ECO:0007669"/>
    <property type="project" value="InterPro"/>
</dbReference>
<name>A0A6P4EVQ8_DRORH</name>
<evidence type="ECO:0000256" key="1">
    <source>
        <dbReference type="ARBA" id="ARBA00023157"/>
    </source>
</evidence>
<evidence type="ECO:0000256" key="2">
    <source>
        <dbReference type="ARBA" id="ARBA00024195"/>
    </source>
</evidence>
<dbReference type="InterPro" id="IPR009003">
    <property type="entry name" value="Peptidase_S1_PA"/>
</dbReference>
<dbReference type="RefSeq" id="XP_016979173.2">
    <property type="nucleotide sequence ID" value="XM_017123684.2"/>
</dbReference>
<keyword evidence="1" id="KW-1015">Disulfide bond</keyword>